<evidence type="ECO:0000259" key="2">
    <source>
        <dbReference type="PROSITE" id="PS50943"/>
    </source>
</evidence>
<comment type="caution">
    <text evidence="3">The sequence shown here is derived from an EMBL/GenBank/DDBJ whole genome shotgun (WGS) entry which is preliminary data.</text>
</comment>
<dbReference type="EMBL" id="JBGFFE010000021">
    <property type="protein sequence ID" value="MEY8764438.1"/>
    <property type="molecule type" value="Genomic_DNA"/>
</dbReference>
<feature type="repeat" description="TPR" evidence="1">
    <location>
        <begin position="148"/>
        <end position="181"/>
    </location>
</feature>
<dbReference type="InterPro" id="IPR010982">
    <property type="entry name" value="Lambda_DNA-bd_dom_sf"/>
</dbReference>
<organism evidence="3 4">
    <name type="scientific">Clostridium lapidicellarium</name>
    <dbReference type="NCBI Taxonomy" id="3240931"/>
    <lineage>
        <taxon>Bacteria</taxon>
        <taxon>Bacillati</taxon>
        <taxon>Bacillota</taxon>
        <taxon>Clostridia</taxon>
        <taxon>Eubacteriales</taxon>
        <taxon>Clostridiaceae</taxon>
        <taxon>Clostridium</taxon>
    </lineage>
</organism>
<dbReference type="SUPFAM" id="SSF47413">
    <property type="entry name" value="lambda repressor-like DNA-binding domains"/>
    <property type="match status" value="1"/>
</dbReference>
<dbReference type="CDD" id="cd00093">
    <property type="entry name" value="HTH_XRE"/>
    <property type="match status" value="1"/>
</dbReference>
<dbReference type="Gene3D" id="1.25.40.10">
    <property type="entry name" value="Tetratricopeptide repeat domain"/>
    <property type="match status" value="3"/>
</dbReference>
<dbReference type="InterPro" id="IPR019734">
    <property type="entry name" value="TPR_rpt"/>
</dbReference>
<evidence type="ECO:0000256" key="1">
    <source>
        <dbReference type="PROSITE-ProRule" id="PRU00339"/>
    </source>
</evidence>
<dbReference type="PROSITE" id="PS50005">
    <property type="entry name" value="TPR"/>
    <property type="match status" value="3"/>
</dbReference>
<dbReference type="SUPFAM" id="SSF48452">
    <property type="entry name" value="TPR-like"/>
    <property type="match status" value="1"/>
</dbReference>
<dbReference type="InterPro" id="IPR001387">
    <property type="entry name" value="Cro/C1-type_HTH"/>
</dbReference>
<feature type="repeat" description="TPR" evidence="1">
    <location>
        <begin position="386"/>
        <end position="419"/>
    </location>
</feature>
<dbReference type="RefSeq" id="WP_294184296.1">
    <property type="nucleotide sequence ID" value="NZ_JBGFFE010000021.1"/>
</dbReference>
<proteinExistence type="predicted"/>
<keyword evidence="1" id="KW-0802">TPR repeat</keyword>
<keyword evidence="4" id="KW-1185">Reference proteome</keyword>
<name>A0ABV4DZU8_9CLOT</name>
<evidence type="ECO:0000313" key="3">
    <source>
        <dbReference type="EMBL" id="MEY8764438.1"/>
    </source>
</evidence>
<feature type="domain" description="HTH cro/C1-type" evidence="2">
    <location>
        <begin position="10"/>
        <end position="63"/>
    </location>
</feature>
<sequence length="422" mass="49987">MEILSTGQKIKRARIYKGYTLKKLCGDKISVSKMSCIENDKIKPEQWVLKFVSNKLEIDVEYLKQDVKSQIIKNIKDISKGSPGENYEKLLQYNLKFAEDYSYVDLCFTIMHMLFNYYLDKKQFGKLQFIISNYYDYLQKCFSDRGSSIYYMDIARYFYVYGEFSQALNYYDKVIQICQEKGYGECLLKAMYYEANCYIKMQYYDKAYELAAKIMDLMDSDSMQEDIENVRIYHMLAILSLKMDITKFGRYEKKVYELYGDDLKGKSEAMVDYARILFNLGKKGSALDCVEKSLEIYPRDNVRELDHFMLVNVNILMKNKILKKAHTLCNKALDCAINLNDITFIEKAYYYKALILLKEGDFAKGEMCMNLSLDNLLKFGSSRRIYERYMEMGKMYYKLNNVRESIKYFTFAINLKEKYALR</sequence>
<reference evidence="3 4" key="1">
    <citation type="submission" date="2024-08" db="EMBL/GenBank/DDBJ databases">
        <title>Clostridium lapicellarii sp. nov., and Clostridium renhuaiense sp. nov., two species isolated from the mud in a fermentation cellar used for producing sauce-flavour Chinese liquors.</title>
        <authorList>
            <person name="Yang F."/>
            <person name="Wang H."/>
            <person name="Chen L.Q."/>
            <person name="Zhou N."/>
            <person name="Lu J.J."/>
            <person name="Pu X.X."/>
            <person name="Wan B."/>
            <person name="Wang L."/>
            <person name="Liu S.J."/>
        </authorList>
    </citation>
    <scope>NUCLEOTIDE SEQUENCE [LARGE SCALE GENOMIC DNA]</scope>
    <source>
        <strain evidence="3 4">MT-113</strain>
    </source>
</reference>
<dbReference type="Proteomes" id="UP001565220">
    <property type="component" value="Unassembled WGS sequence"/>
</dbReference>
<evidence type="ECO:0000313" key="4">
    <source>
        <dbReference type="Proteomes" id="UP001565220"/>
    </source>
</evidence>
<dbReference type="SMART" id="SM00028">
    <property type="entry name" value="TPR"/>
    <property type="match status" value="5"/>
</dbReference>
<protein>
    <submittedName>
        <fullName evidence="3">Transcriptional regulator</fullName>
    </submittedName>
</protein>
<dbReference type="InterPro" id="IPR011990">
    <property type="entry name" value="TPR-like_helical_dom_sf"/>
</dbReference>
<feature type="repeat" description="TPR" evidence="1">
    <location>
        <begin position="267"/>
        <end position="300"/>
    </location>
</feature>
<accession>A0ABV4DZU8</accession>
<gene>
    <name evidence="3" type="ORF">AB8S09_12430</name>
</gene>
<dbReference type="PROSITE" id="PS50943">
    <property type="entry name" value="HTH_CROC1"/>
    <property type="match status" value="1"/>
</dbReference>